<protein>
    <submittedName>
        <fullName evidence="2">Uncharacterized protein (TIGR04222 family)</fullName>
    </submittedName>
</protein>
<feature type="transmembrane region" description="Helical" evidence="1">
    <location>
        <begin position="156"/>
        <end position="178"/>
    </location>
</feature>
<proteinExistence type="predicted"/>
<gene>
    <name evidence="2" type="ORF">HNR21_005525</name>
</gene>
<evidence type="ECO:0000313" key="2">
    <source>
        <dbReference type="EMBL" id="MBA9006643.1"/>
    </source>
</evidence>
<dbReference type="EMBL" id="JACJII010000001">
    <property type="protein sequence ID" value="MBA9006643.1"/>
    <property type="molecule type" value="Genomic_DNA"/>
</dbReference>
<evidence type="ECO:0000256" key="1">
    <source>
        <dbReference type="SAM" id="Phobius"/>
    </source>
</evidence>
<reference evidence="2 3" key="1">
    <citation type="submission" date="2020-08" db="EMBL/GenBank/DDBJ databases">
        <title>Sequencing the genomes of 1000 actinobacteria strains.</title>
        <authorList>
            <person name="Klenk H.-P."/>
        </authorList>
    </citation>
    <scope>NUCLEOTIDE SEQUENCE [LARGE SCALE GENOMIC DNA]</scope>
    <source>
        <strain evidence="2 3">DSM 45823</strain>
    </source>
</reference>
<dbReference type="Proteomes" id="UP000539313">
    <property type="component" value="Unassembled WGS sequence"/>
</dbReference>
<accession>A0A7W3RAP9</accession>
<sequence length="307" mass="31033">MNGSAADVLAATGDTWGIPGSLFLTVYVFVALALTALAVAMRRTGAGSTPVRDLHAFEIAFLVGGRHRAVAAALASLRAEEAVESAGRGRLRATGGPGRSGVSTLDGAILAAIRGGREIATAELPDKYQVKRLLDDMQARLERRGLRNGADRRARLRLPALGLALLAAVGVVRVIAGVRNDRPVLLLILAIIGTVVAAAVVAATVPRLSPAGRRVLKEARREYAHLDPVNTPAWSTYGASGLAFAVAVYGLPAMSGFDPEFTDETELHRNMQAGGYTGTGGGCGGGDAGGGDGGGGGGGCGGGGCGG</sequence>
<dbReference type="NCBIfam" id="TIGR04222">
    <property type="entry name" value="near_uncomplex"/>
    <property type="match status" value="1"/>
</dbReference>
<dbReference type="AlphaFoldDB" id="A0A7W3RAP9"/>
<name>A0A7W3RAP9_9ACTN</name>
<evidence type="ECO:0000313" key="3">
    <source>
        <dbReference type="Proteomes" id="UP000539313"/>
    </source>
</evidence>
<keyword evidence="3" id="KW-1185">Reference proteome</keyword>
<dbReference type="InterPro" id="IPR026467">
    <property type="entry name" value="Ser/Gly_Cys_C_dom"/>
</dbReference>
<feature type="transmembrane region" description="Helical" evidence="1">
    <location>
        <begin position="184"/>
        <end position="205"/>
    </location>
</feature>
<keyword evidence="1" id="KW-0472">Membrane</keyword>
<feature type="transmembrane region" description="Helical" evidence="1">
    <location>
        <begin position="20"/>
        <end position="40"/>
    </location>
</feature>
<keyword evidence="1" id="KW-0812">Transmembrane</keyword>
<comment type="caution">
    <text evidence="2">The sequence shown here is derived from an EMBL/GenBank/DDBJ whole genome shotgun (WGS) entry which is preliminary data.</text>
</comment>
<organism evidence="2 3">
    <name type="scientific">Thermomonospora cellulosilytica</name>
    <dbReference type="NCBI Taxonomy" id="1411118"/>
    <lineage>
        <taxon>Bacteria</taxon>
        <taxon>Bacillati</taxon>
        <taxon>Actinomycetota</taxon>
        <taxon>Actinomycetes</taxon>
        <taxon>Streptosporangiales</taxon>
        <taxon>Thermomonosporaceae</taxon>
        <taxon>Thermomonospora</taxon>
    </lineage>
</organism>
<dbReference type="RefSeq" id="WP_182707491.1">
    <property type="nucleotide sequence ID" value="NZ_JACJII010000001.1"/>
</dbReference>
<keyword evidence="1" id="KW-1133">Transmembrane helix</keyword>